<dbReference type="AlphaFoldDB" id="A0A9Q0FQR7"/>
<dbReference type="GO" id="GO:0019900">
    <property type="term" value="F:kinase binding"/>
    <property type="evidence" value="ECO:0007669"/>
    <property type="project" value="UniProtKB-UniRule"/>
</dbReference>
<proteinExistence type="inferred from homology"/>
<evidence type="ECO:0000313" key="6">
    <source>
        <dbReference type="Proteomes" id="UP001141552"/>
    </source>
</evidence>
<comment type="subunit">
    <text evidence="3">Homodimer. Interacts with CIPK.</text>
</comment>
<reference evidence="5" key="2">
    <citation type="journal article" date="2023" name="Plants (Basel)">
        <title>Annotation of the Turnera subulata (Passifloraceae) Draft Genome Reveals the S-Locus Evolved after the Divergence of Turneroideae from Passifloroideae in a Stepwise Manner.</title>
        <authorList>
            <person name="Henning P.M."/>
            <person name="Roalson E.H."/>
            <person name="Mir W."/>
            <person name="McCubbin A.G."/>
            <person name="Shore J.S."/>
        </authorList>
    </citation>
    <scope>NUCLEOTIDE SEQUENCE</scope>
    <source>
        <strain evidence="5">F60SS</strain>
    </source>
</reference>
<evidence type="ECO:0000256" key="2">
    <source>
        <dbReference type="ARBA" id="ARBA00023774"/>
    </source>
</evidence>
<keyword evidence="1 3" id="KW-0677">Repeat</keyword>
<name>A0A9Q0FQR7_9ROSI</name>
<dbReference type="OrthoDB" id="191686at2759"/>
<accession>A0A9Q0FQR7</accession>
<dbReference type="PROSITE" id="PS50222">
    <property type="entry name" value="EF_HAND_2"/>
    <property type="match status" value="1"/>
</dbReference>
<keyword evidence="6" id="KW-1185">Reference proteome</keyword>
<dbReference type="GO" id="GO:0019722">
    <property type="term" value="P:calcium-mediated signaling"/>
    <property type="evidence" value="ECO:0007669"/>
    <property type="project" value="UniProtKB-UniRule"/>
</dbReference>
<dbReference type="SUPFAM" id="SSF47473">
    <property type="entry name" value="EF-hand"/>
    <property type="match status" value="1"/>
</dbReference>
<dbReference type="GO" id="GO:0016020">
    <property type="term" value="C:membrane"/>
    <property type="evidence" value="ECO:0007669"/>
    <property type="project" value="UniProtKB-SubCell"/>
</dbReference>
<comment type="subcellular location">
    <subcellularLocation>
        <location evidence="3">Membrane</location>
    </subcellularLocation>
</comment>
<feature type="domain" description="EF-hand" evidence="4">
    <location>
        <begin position="107"/>
        <end position="142"/>
    </location>
</feature>
<keyword evidence="3" id="KW-0479">Metal-binding</keyword>
<protein>
    <recommendedName>
        <fullName evidence="3">Calcineurin B-like protein</fullName>
    </recommendedName>
</protein>
<dbReference type="PANTHER" id="PTHR23056">
    <property type="entry name" value="CALCINEURIN B"/>
    <property type="match status" value="1"/>
</dbReference>
<comment type="similarity">
    <text evidence="2 3">Belongs to the calcineurin regulatory subunit family.</text>
</comment>
<reference evidence="5" key="1">
    <citation type="submission" date="2022-02" db="EMBL/GenBank/DDBJ databases">
        <authorList>
            <person name="Henning P.M."/>
            <person name="McCubbin A.G."/>
            <person name="Shore J.S."/>
        </authorList>
    </citation>
    <scope>NUCLEOTIDE SEQUENCE</scope>
    <source>
        <strain evidence="5">F60SS</strain>
        <tissue evidence="5">Leaves</tissue>
    </source>
</reference>
<comment type="caution">
    <text evidence="5">The sequence shown here is derived from an EMBL/GenBank/DDBJ whole genome shotgun (WGS) entry which is preliminary data.</text>
</comment>
<evidence type="ECO:0000313" key="5">
    <source>
        <dbReference type="EMBL" id="KAJ4835856.1"/>
    </source>
</evidence>
<evidence type="ECO:0000256" key="3">
    <source>
        <dbReference type="RuleBase" id="RU369080"/>
    </source>
</evidence>
<organism evidence="5 6">
    <name type="scientific">Turnera subulata</name>
    <dbReference type="NCBI Taxonomy" id="218843"/>
    <lineage>
        <taxon>Eukaryota</taxon>
        <taxon>Viridiplantae</taxon>
        <taxon>Streptophyta</taxon>
        <taxon>Embryophyta</taxon>
        <taxon>Tracheophyta</taxon>
        <taxon>Spermatophyta</taxon>
        <taxon>Magnoliopsida</taxon>
        <taxon>eudicotyledons</taxon>
        <taxon>Gunneridae</taxon>
        <taxon>Pentapetalae</taxon>
        <taxon>rosids</taxon>
        <taxon>fabids</taxon>
        <taxon>Malpighiales</taxon>
        <taxon>Passifloraceae</taxon>
        <taxon>Turnera</taxon>
    </lineage>
</organism>
<keyword evidence="3" id="KW-0106">Calcium</keyword>
<comment type="function">
    <text evidence="3">Acts as a calcium sensor. CBL proteins interact with CIPK serine-threonine protein kinases. Binding of a CBL protein to the regulatory NAF domain of a CIPK protein lead to the activation of the kinase in a calcium-dependent manner.</text>
</comment>
<dbReference type="Gene3D" id="1.10.238.10">
    <property type="entry name" value="EF-hand"/>
    <property type="match status" value="1"/>
</dbReference>
<sequence length="174" mass="19954">MDKRSSHLTTTERLCAVFLPFIGVIEAVALSFVGCFLDHSPRHNLQYTFNDLTRIASKTLCGFLVDVTVNEVEALLELFKKLSRSIVDDGLIHKEELKLALLRAPATENLILDRVFYLFDEKKNGAIEFEEFVRVLSVFHPRAPLDQKIDCEYSGLTLWTVYSIPPNVRHFLIR</sequence>
<dbReference type="InterPro" id="IPR045198">
    <property type="entry name" value="CNBL1-10"/>
</dbReference>
<evidence type="ECO:0000259" key="4">
    <source>
        <dbReference type="PROSITE" id="PS50222"/>
    </source>
</evidence>
<dbReference type="InterPro" id="IPR011992">
    <property type="entry name" value="EF-hand-dom_pair"/>
</dbReference>
<evidence type="ECO:0000256" key="1">
    <source>
        <dbReference type="ARBA" id="ARBA00022737"/>
    </source>
</evidence>
<dbReference type="EMBL" id="JAKUCV010004279">
    <property type="protein sequence ID" value="KAJ4835856.1"/>
    <property type="molecule type" value="Genomic_DNA"/>
</dbReference>
<dbReference type="GO" id="GO:0005509">
    <property type="term" value="F:calcium ion binding"/>
    <property type="evidence" value="ECO:0007669"/>
    <property type="project" value="UniProtKB-UniRule"/>
</dbReference>
<gene>
    <name evidence="5" type="ORF">Tsubulata_030113</name>
</gene>
<dbReference type="InterPro" id="IPR002048">
    <property type="entry name" value="EF_hand_dom"/>
</dbReference>
<dbReference type="Proteomes" id="UP001141552">
    <property type="component" value="Unassembled WGS sequence"/>
</dbReference>
<keyword evidence="3" id="KW-0472">Membrane</keyword>
<dbReference type="PANTHER" id="PTHR23056:SF98">
    <property type="entry name" value="CALCINEURIN B-LIKE PROTEIN"/>
    <property type="match status" value="1"/>
</dbReference>